<dbReference type="InterPro" id="IPR018228">
    <property type="entry name" value="DNase_TatD-rel_CS"/>
</dbReference>
<dbReference type="GO" id="GO:0016788">
    <property type="term" value="F:hydrolase activity, acting on ester bonds"/>
    <property type="evidence" value="ECO:0007669"/>
    <property type="project" value="InterPro"/>
</dbReference>
<dbReference type="EMBL" id="PQVG01000003">
    <property type="protein sequence ID" value="POY40138.1"/>
    <property type="molecule type" value="Genomic_DNA"/>
</dbReference>
<evidence type="ECO:0000256" key="3">
    <source>
        <dbReference type="ARBA" id="ARBA00022801"/>
    </source>
</evidence>
<dbReference type="Gene3D" id="3.20.20.140">
    <property type="entry name" value="Metal-dependent hydrolases"/>
    <property type="match status" value="1"/>
</dbReference>
<dbReference type="GO" id="GO:0005829">
    <property type="term" value="C:cytosol"/>
    <property type="evidence" value="ECO:0007669"/>
    <property type="project" value="TreeGrafter"/>
</dbReference>
<evidence type="ECO:0000256" key="4">
    <source>
        <dbReference type="PIRSR" id="PIRSR005902-1"/>
    </source>
</evidence>
<dbReference type="PROSITE" id="PS01090">
    <property type="entry name" value="TATD_2"/>
    <property type="match status" value="1"/>
</dbReference>
<sequence>MHQIMIITDTHTHLYSTEFDQDRNEMIQRAIDAGVTRFFIPAIDSAYTQSMYDLEKAYPENIFLMMGLHPTHVKDNYLYELQHVEEELSKRKFFAVGEIGIDLYWDKTHLPQQQDAFRKQIQLAKQYKLPIVIHCREAFDEIFEILEAEKSTDLFGIFHCFSGTYEQALQAISYNMKLGIGGVVTFKNGKIDQFLSQIDLKHIVLETDSPYLAPVPFRGKRNESSYLINVIDKLSMIYNLSKEEIALITTQNSKAIFGI</sequence>
<feature type="binding site" evidence="4">
    <location>
        <position position="134"/>
    </location>
    <ligand>
        <name>a divalent metal cation</name>
        <dbReference type="ChEBI" id="CHEBI:60240"/>
        <label>2</label>
    </ligand>
</feature>
<protein>
    <submittedName>
        <fullName evidence="5">Hydrolase TatD</fullName>
    </submittedName>
</protein>
<evidence type="ECO:0000313" key="6">
    <source>
        <dbReference type="Proteomes" id="UP000237310"/>
    </source>
</evidence>
<keyword evidence="6" id="KW-1185">Reference proteome</keyword>
<accession>A0A2S5AC54</accession>
<evidence type="ECO:0000256" key="2">
    <source>
        <dbReference type="ARBA" id="ARBA00022723"/>
    </source>
</evidence>
<organism evidence="5 6">
    <name type="scientific">Flavobacterium alvei</name>
    <dbReference type="NCBI Taxonomy" id="2080416"/>
    <lineage>
        <taxon>Bacteria</taxon>
        <taxon>Pseudomonadati</taxon>
        <taxon>Bacteroidota</taxon>
        <taxon>Flavobacteriia</taxon>
        <taxon>Flavobacteriales</taxon>
        <taxon>Flavobacteriaceae</taxon>
        <taxon>Flavobacterium</taxon>
    </lineage>
</organism>
<reference evidence="5 6" key="1">
    <citation type="submission" date="2018-01" db="EMBL/GenBank/DDBJ databases">
        <authorList>
            <person name="Gaut B.S."/>
            <person name="Morton B.R."/>
            <person name="Clegg M.T."/>
            <person name="Duvall M.R."/>
        </authorList>
    </citation>
    <scope>NUCLEOTIDE SEQUENCE [LARGE SCALE GENOMIC DNA]</scope>
    <source>
        <strain evidence="5 6">HR-AY</strain>
    </source>
</reference>
<dbReference type="NCBIfam" id="TIGR00010">
    <property type="entry name" value="YchF/TatD family DNA exonuclease"/>
    <property type="match status" value="1"/>
</dbReference>
<feature type="binding site" evidence="4">
    <location>
        <position position="13"/>
    </location>
    <ligand>
        <name>a divalent metal cation</name>
        <dbReference type="ChEBI" id="CHEBI:60240"/>
        <label>1</label>
    </ligand>
</feature>
<dbReference type="GO" id="GO:0004536">
    <property type="term" value="F:DNA nuclease activity"/>
    <property type="evidence" value="ECO:0007669"/>
    <property type="project" value="InterPro"/>
</dbReference>
<feature type="binding site" evidence="4">
    <location>
        <position position="159"/>
    </location>
    <ligand>
        <name>a divalent metal cation</name>
        <dbReference type="ChEBI" id="CHEBI:60240"/>
        <label>2</label>
    </ligand>
</feature>
<dbReference type="FunFam" id="3.20.20.140:FF:000005">
    <property type="entry name" value="TatD family hydrolase"/>
    <property type="match status" value="1"/>
</dbReference>
<dbReference type="OrthoDB" id="9810005at2"/>
<dbReference type="PANTHER" id="PTHR46124">
    <property type="entry name" value="D-AMINOACYL-TRNA DEACYLASE"/>
    <property type="match status" value="1"/>
</dbReference>
<dbReference type="InterPro" id="IPR001130">
    <property type="entry name" value="TatD-like"/>
</dbReference>
<evidence type="ECO:0000256" key="1">
    <source>
        <dbReference type="ARBA" id="ARBA00009275"/>
    </source>
</evidence>
<comment type="similarity">
    <text evidence="1">Belongs to the metallo-dependent hydrolases superfamily. TatD-type hydrolase family.</text>
</comment>
<evidence type="ECO:0000313" key="5">
    <source>
        <dbReference type="EMBL" id="POY40138.1"/>
    </source>
</evidence>
<feature type="binding site" evidence="4">
    <location>
        <position position="208"/>
    </location>
    <ligand>
        <name>a divalent metal cation</name>
        <dbReference type="ChEBI" id="CHEBI:60240"/>
        <label>1</label>
    </ligand>
</feature>
<gene>
    <name evidence="5" type="ORF">C3L50_05690</name>
</gene>
<dbReference type="GO" id="GO:0046872">
    <property type="term" value="F:metal ion binding"/>
    <property type="evidence" value="ECO:0007669"/>
    <property type="project" value="UniProtKB-KW"/>
</dbReference>
<dbReference type="PIRSF" id="PIRSF005902">
    <property type="entry name" value="DNase_TatD"/>
    <property type="match status" value="1"/>
</dbReference>
<feature type="binding site" evidence="4">
    <location>
        <position position="11"/>
    </location>
    <ligand>
        <name>a divalent metal cation</name>
        <dbReference type="ChEBI" id="CHEBI:60240"/>
        <label>1</label>
    </ligand>
</feature>
<keyword evidence="2 4" id="KW-0479">Metal-binding</keyword>
<dbReference type="Proteomes" id="UP000237310">
    <property type="component" value="Unassembled WGS sequence"/>
</dbReference>
<dbReference type="AlphaFoldDB" id="A0A2S5AC54"/>
<dbReference type="PANTHER" id="PTHR46124:SF4">
    <property type="entry name" value="HYDROLASE TATD"/>
    <property type="match status" value="1"/>
</dbReference>
<dbReference type="CDD" id="cd01310">
    <property type="entry name" value="TatD_DNAse"/>
    <property type="match status" value="1"/>
</dbReference>
<name>A0A2S5AC54_9FLAO</name>
<dbReference type="Pfam" id="PF01026">
    <property type="entry name" value="TatD_DNase"/>
    <property type="match status" value="1"/>
</dbReference>
<keyword evidence="3 5" id="KW-0378">Hydrolase</keyword>
<dbReference type="InterPro" id="IPR032466">
    <property type="entry name" value="Metal_Hydrolase"/>
</dbReference>
<dbReference type="SUPFAM" id="SSF51556">
    <property type="entry name" value="Metallo-dependent hydrolases"/>
    <property type="match status" value="1"/>
</dbReference>
<proteinExistence type="inferred from homology"/>
<comment type="caution">
    <text evidence="5">The sequence shown here is derived from an EMBL/GenBank/DDBJ whole genome shotgun (WGS) entry which is preliminary data.</text>
</comment>
<dbReference type="InterPro" id="IPR015991">
    <property type="entry name" value="TatD/YcfH-like"/>
</dbReference>
<feature type="binding site" evidence="4">
    <location>
        <position position="98"/>
    </location>
    <ligand>
        <name>a divalent metal cation</name>
        <dbReference type="ChEBI" id="CHEBI:60240"/>
        <label>1</label>
    </ligand>
</feature>